<dbReference type="EMBL" id="CP060634">
    <property type="protein sequence ID" value="QNM04550.1"/>
    <property type="molecule type" value="Genomic_DNA"/>
</dbReference>
<dbReference type="SFLD" id="SFLDS00003">
    <property type="entry name" value="Haloacid_Dehalogenase"/>
    <property type="match status" value="1"/>
</dbReference>
<evidence type="ECO:0000256" key="1">
    <source>
        <dbReference type="ARBA" id="ARBA00004141"/>
    </source>
</evidence>
<accession>A0A7G9G168</accession>
<feature type="transmembrane region" description="Helical" evidence="6">
    <location>
        <begin position="758"/>
        <end position="780"/>
    </location>
</feature>
<feature type="transmembrane region" description="Helical" evidence="6">
    <location>
        <begin position="640"/>
        <end position="659"/>
    </location>
</feature>
<feature type="transmembrane region" description="Helical" evidence="6">
    <location>
        <begin position="612"/>
        <end position="634"/>
    </location>
</feature>
<keyword evidence="5 6" id="KW-0472">Membrane</keyword>
<keyword evidence="3" id="KW-1278">Translocase</keyword>
<reference evidence="8 9" key="1">
    <citation type="submission" date="2020-08" db="EMBL/GenBank/DDBJ databases">
        <authorList>
            <person name="Liu C."/>
            <person name="Sun Q."/>
        </authorList>
    </citation>
    <scope>NUCLEOTIDE SEQUENCE [LARGE SCALE GENOMIC DNA]</scope>
    <source>
        <strain evidence="8 9">NSJ-38</strain>
    </source>
</reference>
<dbReference type="GO" id="GO:0016887">
    <property type="term" value="F:ATP hydrolysis activity"/>
    <property type="evidence" value="ECO:0007669"/>
    <property type="project" value="InterPro"/>
</dbReference>
<gene>
    <name evidence="8" type="ORF">H9Q78_08690</name>
</gene>
<dbReference type="Pfam" id="PF00702">
    <property type="entry name" value="Hydrolase"/>
    <property type="match status" value="1"/>
</dbReference>
<dbReference type="SFLD" id="SFLDG00002">
    <property type="entry name" value="C1.7:_P-type_atpase_like"/>
    <property type="match status" value="1"/>
</dbReference>
<evidence type="ECO:0000256" key="6">
    <source>
        <dbReference type="SAM" id="Phobius"/>
    </source>
</evidence>
<dbReference type="InterPro" id="IPR008250">
    <property type="entry name" value="ATPase_P-typ_transduc_dom_A_sf"/>
</dbReference>
<dbReference type="AlphaFoldDB" id="A0A7G9G168"/>
<keyword evidence="4 6" id="KW-1133">Transmembrane helix</keyword>
<dbReference type="Proteomes" id="UP000515823">
    <property type="component" value="Chromosome"/>
</dbReference>
<dbReference type="PRINTS" id="PR00119">
    <property type="entry name" value="CATATPASE"/>
</dbReference>
<dbReference type="SUPFAM" id="SSF56784">
    <property type="entry name" value="HAD-like"/>
    <property type="match status" value="1"/>
</dbReference>
<dbReference type="InterPro" id="IPR044492">
    <property type="entry name" value="P_typ_ATPase_HD_dom"/>
</dbReference>
<dbReference type="Pfam" id="PF00122">
    <property type="entry name" value="E1-E2_ATPase"/>
    <property type="match status" value="1"/>
</dbReference>
<dbReference type="PROSITE" id="PS00154">
    <property type="entry name" value="ATPASE_E1_E2"/>
    <property type="match status" value="1"/>
</dbReference>
<dbReference type="Gene3D" id="3.40.1110.10">
    <property type="entry name" value="Calcium-transporting ATPase, cytoplasmic domain N"/>
    <property type="match status" value="1"/>
</dbReference>
<feature type="transmembrane region" description="Helical" evidence="6">
    <location>
        <begin position="671"/>
        <end position="694"/>
    </location>
</feature>
<dbReference type="Gene3D" id="3.40.50.1000">
    <property type="entry name" value="HAD superfamily/HAD-like"/>
    <property type="match status" value="1"/>
</dbReference>
<evidence type="ECO:0000313" key="9">
    <source>
        <dbReference type="Proteomes" id="UP000515823"/>
    </source>
</evidence>
<dbReference type="SFLD" id="SFLDF00027">
    <property type="entry name" value="p-type_atpase"/>
    <property type="match status" value="1"/>
</dbReference>
<dbReference type="InterPro" id="IPR023299">
    <property type="entry name" value="ATPase_P-typ_cyto_dom_N"/>
</dbReference>
<dbReference type="NCBIfam" id="TIGR01494">
    <property type="entry name" value="ATPase_P-type"/>
    <property type="match status" value="2"/>
</dbReference>
<sequence length="805" mass="88661">MGHEDRGKAHFQKLPVIYSEPDRGLTDVQVKERKRAGLQNLPVEAPSKTAGQIIAGNVFTFFNLIFAVLAVCLILVRRYKQMLFLIAVVVNAVIGIIQQLRSKRVVDQLSLLSASRFHVIRDGKEKELASDELVRDDVVIFKAGCQIPADAVVLDGEVRVSEALITGEADAVYKQKKSALKSGSFVLSGKCRARLSHVGEDSYVSRLTMEAKKKGFGKKSEMMDSLDRILHVIAVLLVPLGLLLFWKQHWIMALDIPRSAVAVIAALVGMIPEGLYLLTSVALALSVMRLGKNRTVVHEMSCIETLARVDVLCVDKTGTITEPSMRVHQVVYLDEEHYSQAYVTEMLNAFYTQMEADNETAMAMRRYYGKQIPWEISGKIPFQSSSKWSAVTFRGKGTFVVGAPEVLLRGNFPELSKRIGRHSRRGERIILAGEYRGQLEEGRPLTGTFRPAAYIVIANNIRENAAETFRFFREQGVAVKVISGDNPETVSKVAQRAAIPGAENYIDARTLETEESIEKAAERYTVFGRVTPEQKRSLIKALKKAGHTVAMTGDGVNDVLALKDADCGVAMASGSDAACHAAHLVLLDSDFASMPKVVAEGRRVINNIERAASLFLVKNIFSFFVTIVLLFAPLPYPLTPIQLTMISGFTIGIPSFFLALEPNEGLIRGKFIYNVLAKAFPGGLTNVCAVLTVSVACKIMGYPVEVMNTMAGITVGFVGILVLAQVCCPFDGKRFAIWASMAAAMVLNVVLLGKLYSLVLLTFSQLLILLVIMGASYPFLMLMSRLVPMVITRWNGRRQKYPRTL</sequence>
<dbReference type="InterPro" id="IPR001757">
    <property type="entry name" value="P_typ_ATPase"/>
</dbReference>
<dbReference type="SUPFAM" id="SSF81665">
    <property type="entry name" value="Calcium ATPase, transmembrane domain M"/>
    <property type="match status" value="1"/>
</dbReference>
<evidence type="ECO:0000256" key="3">
    <source>
        <dbReference type="ARBA" id="ARBA00022967"/>
    </source>
</evidence>
<proteinExistence type="predicted"/>
<dbReference type="KEGG" id="qdo:H9Q78_08690"/>
<evidence type="ECO:0000313" key="8">
    <source>
        <dbReference type="EMBL" id="QNM04550.1"/>
    </source>
</evidence>
<dbReference type="Gene3D" id="2.70.150.10">
    <property type="entry name" value="Calcium-transporting ATPase, cytoplasmic transduction domain A"/>
    <property type="match status" value="1"/>
</dbReference>
<feature type="domain" description="P-type ATPase A" evidence="7">
    <location>
        <begin position="113"/>
        <end position="208"/>
    </location>
</feature>
<comment type="subcellular location">
    <subcellularLocation>
        <location evidence="1">Membrane</location>
        <topology evidence="1">Multi-pass membrane protein</topology>
    </subcellularLocation>
</comment>
<dbReference type="InterPro" id="IPR023298">
    <property type="entry name" value="ATPase_P-typ_TM_dom_sf"/>
</dbReference>
<dbReference type="PANTHER" id="PTHR42861">
    <property type="entry name" value="CALCIUM-TRANSPORTING ATPASE"/>
    <property type="match status" value="1"/>
</dbReference>
<evidence type="ECO:0000256" key="4">
    <source>
        <dbReference type="ARBA" id="ARBA00022989"/>
    </source>
</evidence>
<dbReference type="InterPro" id="IPR018303">
    <property type="entry name" value="ATPase_P-typ_P_site"/>
</dbReference>
<feature type="transmembrane region" description="Helical" evidence="6">
    <location>
        <begin position="229"/>
        <end position="248"/>
    </location>
</feature>
<evidence type="ECO:0000259" key="7">
    <source>
        <dbReference type="Pfam" id="PF00122"/>
    </source>
</evidence>
<evidence type="ECO:0000256" key="2">
    <source>
        <dbReference type="ARBA" id="ARBA00022692"/>
    </source>
</evidence>
<dbReference type="GO" id="GO:0005524">
    <property type="term" value="F:ATP binding"/>
    <property type="evidence" value="ECO:0007669"/>
    <property type="project" value="InterPro"/>
</dbReference>
<feature type="transmembrane region" description="Helical" evidence="6">
    <location>
        <begin position="260"/>
        <end position="285"/>
    </location>
</feature>
<keyword evidence="2 6" id="KW-0812">Transmembrane</keyword>
<feature type="transmembrane region" description="Helical" evidence="6">
    <location>
        <begin position="706"/>
        <end position="728"/>
    </location>
</feature>
<keyword evidence="9" id="KW-1185">Reference proteome</keyword>
<feature type="transmembrane region" description="Helical" evidence="6">
    <location>
        <begin position="735"/>
        <end position="752"/>
    </location>
</feature>
<dbReference type="InterPro" id="IPR036412">
    <property type="entry name" value="HAD-like_sf"/>
</dbReference>
<organism evidence="8 9">
    <name type="scientific">Qiania dongpingensis</name>
    <dbReference type="NCBI Taxonomy" id="2763669"/>
    <lineage>
        <taxon>Bacteria</taxon>
        <taxon>Bacillati</taxon>
        <taxon>Bacillota</taxon>
        <taxon>Clostridia</taxon>
        <taxon>Lachnospirales</taxon>
        <taxon>Lachnospiraceae</taxon>
        <taxon>Qiania</taxon>
    </lineage>
</organism>
<dbReference type="GO" id="GO:0016020">
    <property type="term" value="C:membrane"/>
    <property type="evidence" value="ECO:0007669"/>
    <property type="project" value="UniProtKB-SubCell"/>
</dbReference>
<feature type="transmembrane region" description="Helical" evidence="6">
    <location>
        <begin position="54"/>
        <end position="76"/>
    </location>
</feature>
<name>A0A7G9G168_9FIRM</name>
<dbReference type="Gene3D" id="1.20.1110.10">
    <property type="entry name" value="Calcium-transporting ATPase, transmembrane domain"/>
    <property type="match status" value="1"/>
</dbReference>
<dbReference type="InterPro" id="IPR023214">
    <property type="entry name" value="HAD_sf"/>
</dbReference>
<evidence type="ECO:0000256" key="5">
    <source>
        <dbReference type="ARBA" id="ARBA00023136"/>
    </source>
</evidence>
<dbReference type="PRINTS" id="PR00120">
    <property type="entry name" value="HATPASE"/>
</dbReference>
<dbReference type="InterPro" id="IPR059000">
    <property type="entry name" value="ATPase_P-type_domA"/>
</dbReference>
<dbReference type="SUPFAM" id="SSF81653">
    <property type="entry name" value="Calcium ATPase, transduction domain A"/>
    <property type="match status" value="1"/>
</dbReference>
<dbReference type="RefSeq" id="WP_249301029.1">
    <property type="nucleotide sequence ID" value="NZ_CP060634.1"/>
</dbReference>
<protein>
    <submittedName>
        <fullName evidence="8">HAD-IC family P-type ATPase</fullName>
    </submittedName>
</protein>